<dbReference type="NCBIfam" id="TIGR01352">
    <property type="entry name" value="tonB_Cterm"/>
    <property type="match status" value="1"/>
</dbReference>
<dbReference type="Proteomes" id="UP000438476">
    <property type="component" value="Unassembled WGS sequence"/>
</dbReference>
<dbReference type="PROSITE" id="PS52015">
    <property type="entry name" value="TONB_CTD"/>
    <property type="match status" value="1"/>
</dbReference>
<protein>
    <submittedName>
        <fullName evidence="12">TonB family protein</fullName>
    </submittedName>
</protein>
<keyword evidence="3" id="KW-0813">Transport</keyword>
<organism evidence="12 13">
    <name type="scientific">Altericroceibacterium endophyticum</name>
    <dbReference type="NCBI Taxonomy" id="1808508"/>
    <lineage>
        <taxon>Bacteria</taxon>
        <taxon>Pseudomonadati</taxon>
        <taxon>Pseudomonadota</taxon>
        <taxon>Alphaproteobacteria</taxon>
        <taxon>Sphingomonadales</taxon>
        <taxon>Erythrobacteraceae</taxon>
        <taxon>Altericroceibacterium</taxon>
    </lineage>
</organism>
<evidence type="ECO:0000313" key="13">
    <source>
        <dbReference type="Proteomes" id="UP000438476"/>
    </source>
</evidence>
<evidence type="ECO:0000256" key="4">
    <source>
        <dbReference type="ARBA" id="ARBA00022475"/>
    </source>
</evidence>
<sequence>MPIAAPIAPAITNAPAVKVATPPSDGVAAPITPPDFSAGQLNNPGPAYPYKSRKAHEQGVVLLKVLVSTDGRAKTLQIQESSGFGRLDREAMKTVRKWRFVPASQAGKPREAWVLVPVTFSLG</sequence>
<comment type="caution">
    <text evidence="12">The sequence shown here is derived from an EMBL/GenBank/DDBJ whole genome shotgun (WGS) entry which is preliminary data.</text>
</comment>
<keyword evidence="8" id="KW-1133">Transmembrane helix</keyword>
<dbReference type="GO" id="GO:0015031">
    <property type="term" value="P:protein transport"/>
    <property type="evidence" value="ECO:0007669"/>
    <property type="project" value="UniProtKB-KW"/>
</dbReference>
<reference evidence="12 13" key="1">
    <citation type="submission" date="2019-12" db="EMBL/GenBank/DDBJ databases">
        <title>Genomic-based taxomic classification of the family Erythrobacteraceae.</title>
        <authorList>
            <person name="Xu L."/>
        </authorList>
    </citation>
    <scope>NUCLEOTIDE SEQUENCE [LARGE SCALE GENOMIC DNA]</scope>
    <source>
        <strain evidence="12 13">LMG 29518</strain>
    </source>
</reference>
<evidence type="ECO:0000256" key="7">
    <source>
        <dbReference type="ARBA" id="ARBA00022927"/>
    </source>
</evidence>
<proteinExistence type="inferred from homology"/>
<dbReference type="InterPro" id="IPR037682">
    <property type="entry name" value="TonB_C"/>
</dbReference>
<gene>
    <name evidence="12" type="ORF">GRI91_04290</name>
</gene>
<dbReference type="GO" id="GO:0098797">
    <property type="term" value="C:plasma membrane protein complex"/>
    <property type="evidence" value="ECO:0007669"/>
    <property type="project" value="TreeGrafter"/>
</dbReference>
<dbReference type="InterPro" id="IPR051045">
    <property type="entry name" value="TonB-dependent_transducer"/>
</dbReference>
<dbReference type="PANTHER" id="PTHR33446">
    <property type="entry name" value="PROTEIN TONB-RELATED"/>
    <property type="match status" value="1"/>
</dbReference>
<evidence type="ECO:0000259" key="11">
    <source>
        <dbReference type="PROSITE" id="PS52015"/>
    </source>
</evidence>
<evidence type="ECO:0000256" key="3">
    <source>
        <dbReference type="ARBA" id="ARBA00022448"/>
    </source>
</evidence>
<dbReference type="SUPFAM" id="SSF74653">
    <property type="entry name" value="TolA/TonB C-terminal domain"/>
    <property type="match status" value="1"/>
</dbReference>
<accession>A0A6I4T5G0</accession>
<evidence type="ECO:0000256" key="9">
    <source>
        <dbReference type="ARBA" id="ARBA00023136"/>
    </source>
</evidence>
<dbReference type="GO" id="GO:0055085">
    <property type="term" value="P:transmembrane transport"/>
    <property type="evidence" value="ECO:0007669"/>
    <property type="project" value="InterPro"/>
</dbReference>
<dbReference type="GO" id="GO:0031992">
    <property type="term" value="F:energy transducer activity"/>
    <property type="evidence" value="ECO:0007669"/>
    <property type="project" value="TreeGrafter"/>
</dbReference>
<comment type="subcellular location">
    <subcellularLocation>
        <location evidence="1">Cell inner membrane</location>
        <topology evidence="1">Single-pass membrane protein</topology>
        <orientation evidence="1">Periplasmic side</orientation>
    </subcellularLocation>
</comment>
<evidence type="ECO:0000256" key="1">
    <source>
        <dbReference type="ARBA" id="ARBA00004383"/>
    </source>
</evidence>
<evidence type="ECO:0000256" key="5">
    <source>
        <dbReference type="ARBA" id="ARBA00022519"/>
    </source>
</evidence>
<name>A0A6I4T5G0_9SPHN</name>
<evidence type="ECO:0000256" key="2">
    <source>
        <dbReference type="ARBA" id="ARBA00006555"/>
    </source>
</evidence>
<dbReference type="InterPro" id="IPR006260">
    <property type="entry name" value="TonB/TolA_C"/>
</dbReference>
<evidence type="ECO:0000313" key="12">
    <source>
        <dbReference type="EMBL" id="MXO64965.1"/>
    </source>
</evidence>
<evidence type="ECO:0000256" key="10">
    <source>
        <dbReference type="SAM" id="MobiDB-lite"/>
    </source>
</evidence>
<dbReference type="PANTHER" id="PTHR33446:SF2">
    <property type="entry name" value="PROTEIN TONB"/>
    <property type="match status" value="1"/>
</dbReference>
<keyword evidence="4" id="KW-1003">Cell membrane</keyword>
<feature type="region of interest" description="Disordered" evidence="10">
    <location>
        <begin position="21"/>
        <end position="51"/>
    </location>
</feature>
<comment type="similarity">
    <text evidence="2">Belongs to the TonB family.</text>
</comment>
<evidence type="ECO:0000256" key="8">
    <source>
        <dbReference type="ARBA" id="ARBA00022989"/>
    </source>
</evidence>
<dbReference type="Pfam" id="PF03544">
    <property type="entry name" value="TonB_C"/>
    <property type="match status" value="1"/>
</dbReference>
<feature type="domain" description="TonB C-terminal" evidence="11">
    <location>
        <begin position="33"/>
        <end position="123"/>
    </location>
</feature>
<dbReference type="Gene3D" id="3.30.1150.10">
    <property type="match status" value="1"/>
</dbReference>
<keyword evidence="7" id="KW-0653">Protein transport</keyword>
<dbReference type="AlphaFoldDB" id="A0A6I4T5G0"/>
<dbReference type="OrthoDB" id="9792439at2"/>
<keyword evidence="6" id="KW-0812">Transmembrane</keyword>
<keyword evidence="13" id="KW-1185">Reference proteome</keyword>
<keyword evidence="5" id="KW-0997">Cell inner membrane</keyword>
<keyword evidence="9" id="KW-0472">Membrane</keyword>
<evidence type="ECO:0000256" key="6">
    <source>
        <dbReference type="ARBA" id="ARBA00022692"/>
    </source>
</evidence>
<dbReference type="EMBL" id="WTYT01000002">
    <property type="protein sequence ID" value="MXO64965.1"/>
    <property type="molecule type" value="Genomic_DNA"/>
</dbReference>